<dbReference type="Proteomes" id="UP001170959">
    <property type="component" value="Unassembled WGS sequence"/>
</dbReference>
<organism evidence="1 2">
    <name type="scientific">Empedobacter brevis</name>
    <dbReference type="NCBI Taxonomy" id="247"/>
    <lineage>
        <taxon>Bacteria</taxon>
        <taxon>Pseudomonadati</taxon>
        <taxon>Bacteroidota</taxon>
        <taxon>Flavobacteriia</taxon>
        <taxon>Flavobacteriales</taxon>
        <taxon>Weeksellaceae</taxon>
        <taxon>Empedobacter</taxon>
    </lineage>
</organism>
<dbReference type="RefSeq" id="WP_286494135.1">
    <property type="nucleotide sequence ID" value="NZ_JACAGJ010000008.1"/>
</dbReference>
<protein>
    <submittedName>
        <fullName evidence="1">Uncharacterized protein</fullName>
    </submittedName>
</protein>
<name>A0AAJ1QGJ3_9FLAO</name>
<sequence>MCKCKNTDGFREALRNAKNLDLKTGKKHAVYIKNKTAFVGELNTVKKTEGICCYFLSNGKEVLIEPKVKQEVQPKQKETTSK</sequence>
<evidence type="ECO:0000313" key="2">
    <source>
        <dbReference type="Proteomes" id="UP001170959"/>
    </source>
</evidence>
<dbReference type="AlphaFoldDB" id="A0AAJ1QGJ3"/>
<dbReference type="EMBL" id="JACAGJ010000008">
    <property type="protein sequence ID" value="MDM1073688.1"/>
    <property type="molecule type" value="Genomic_DNA"/>
</dbReference>
<comment type="caution">
    <text evidence="1">The sequence shown here is derived from an EMBL/GenBank/DDBJ whole genome shotgun (WGS) entry which is preliminary data.</text>
</comment>
<evidence type="ECO:0000313" key="1">
    <source>
        <dbReference type="EMBL" id="MDM1073688.1"/>
    </source>
</evidence>
<accession>A0AAJ1QGJ3</accession>
<reference evidence="1" key="2">
    <citation type="journal article" date="2022" name="Sci. Total Environ.">
        <title>Prevalence, transmission, and molecular epidemiology of tet(X)-positive bacteria among humans, animals, and environmental niches in China: An epidemiological, and genomic-based study.</title>
        <authorList>
            <person name="Dong N."/>
            <person name="Zeng Y."/>
            <person name="Cai C."/>
            <person name="Sun C."/>
            <person name="Lu J."/>
            <person name="Liu C."/>
            <person name="Zhou H."/>
            <person name="Sun Q."/>
            <person name="Shu L."/>
            <person name="Wang H."/>
            <person name="Wang Y."/>
            <person name="Wang S."/>
            <person name="Wu C."/>
            <person name="Chan E.W."/>
            <person name="Chen G."/>
            <person name="Shen Z."/>
            <person name="Chen S."/>
            <person name="Zhang R."/>
        </authorList>
    </citation>
    <scope>NUCLEOTIDE SEQUENCE</scope>
    <source>
        <strain evidence="1">R655-4</strain>
    </source>
</reference>
<reference evidence="1" key="1">
    <citation type="submission" date="2020-06" db="EMBL/GenBank/DDBJ databases">
        <authorList>
            <person name="Dong N."/>
        </authorList>
    </citation>
    <scope>NUCLEOTIDE SEQUENCE</scope>
    <source>
        <strain evidence="1">R655-4</strain>
    </source>
</reference>
<proteinExistence type="predicted"/>
<gene>
    <name evidence="1" type="ORF">HX001_14455</name>
</gene>